<evidence type="ECO:0000313" key="2">
    <source>
        <dbReference type="EMBL" id="MBA0748159.1"/>
    </source>
</evidence>
<organism evidence="2 3">
    <name type="scientific">Gossypium gossypioides</name>
    <name type="common">Mexican cotton</name>
    <name type="synonym">Selera gossypioides</name>
    <dbReference type="NCBI Taxonomy" id="34282"/>
    <lineage>
        <taxon>Eukaryota</taxon>
        <taxon>Viridiplantae</taxon>
        <taxon>Streptophyta</taxon>
        <taxon>Embryophyta</taxon>
        <taxon>Tracheophyta</taxon>
        <taxon>Spermatophyta</taxon>
        <taxon>Magnoliopsida</taxon>
        <taxon>eudicotyledons</taxon>
        <taxon>Gunneridae</taxon>
        <taxon>Pentapetalae</taxon>
        <taxon>rosids</taxon>
        <taxon>malvids</taxon>
        <taxon>Malvales</taxon>
        <taxon>Malvaceae</taxon>
        <taxon>Malvoideae</taxon>
        <taxon>Gossypium</taxon>
    </lineage>
</organism>
<gene>
    <name evidence="2" type="ORF">Gogos_005007</name>
</gene>
<reference evidence="2 3" key="1">
    <citation type="journal article" date="2019" name="Genome Biol. Evol.">
        <title>Insights into the evolution of the New World diploid cottons (Gossypium, subgenus Houzingenia) based on genome sequencing.</title>
        <authorList>
            <person name="Grover C.E."/>
            <person name="Arick M.A. 2nd"/>
            <person name="Thrash A."/>
            <person name="Conover J.L."/>
            <person name="Sanders W.S."/>
            <person name="Peterson D.G."/>
            <person name="Frelichowski J.E."/>
            <person name="Scheffler J.A."/>
            <person name="Scheffler B.E."/>
            <person name="Wendel J.F."/>
        </authorList>
    </citation>
    <scope>NUCLEOTIDE SEQUENCE [LARGE SCALE GENOMIC DNA]</scope>
    <source>
        <strain evidence="2">5</strain>
        <tissue evidence="2">Leaf</tissue>
    </source>
</reference>
<dbReference type="EMBL" id="JABEZY010000010">
    <property type="protein sequence ID" value="MBA0748159.1"/>
    <property type="molecule type" value="Genomic_DNA"/>
</dbReference>
<feature type="non-terminal residue" evidence="2">
    <location>
        <position position="1"/>
    </location>
</feature>
<evidence type="ECO:0000313" key="3">
    <source>
        <dbReference type="Proteomes" id="UP000593579"/>
    </source>
</evidence>
<dbReference type="AlphaFoldDB" id="A0A7J9CI39"/>
<feature type="domain" description="DUF4283" evidence="1">
    <location>
        <begin position="99"/>
        <end position="177"/>
    </location>
</feature>
<dbReference type="InterPro" id="IPR025558">
    <property type="entry name" value="DUF4283"/>
</dbReference>
<protein>
    <recommendedName>
        <fullName evidence="1">DUF4283 domain-containing protein</fullName>
    </recommendedName>
</protein>
<comment type="caution">
    <text evidence="2">The sequence shown here is derived from an EMBL/GenBank/DDBJ whole genome shotgun (WGS) entry which is preliminary data.</text>
</comment>
<dbReference type="OrthoDB" id="994333at2759"/>
<dbReference type="InterPro" id="IPR040256">
    <property type="entry name" value="At4g02000-like"/>
</dbReference>
<dbReference type="PANTHER" id="PTHR31286">
    <property type="entry name" value="GLYCINE-RICH CELL WALL STRUCTURAL PROTEIN 1.8-LIKE"/>
    <property type="match status" value="1"/>
</dbReference>
<evidence type="ECO:0000259" key="1">
    <source>
        <dbReference type="Pfam" id="PF14111"/>
    </source>
</evidence>
<dbReference type="Proteomes" id="UP000593579">
    <property type="component" value="Unassembled WGS sequence"/>
</dbReference>
<dbReference type="PANTHER" id="PTHR31286:SF173">
    <property type="entry name" value="DUF4283 DOMAIN-CONTAINING PROTEIN"/>
    <property type="match status" value="1"/>
</dbReference>
<proteinExistence type="predicted"/>
<accession>A0A7J9CI39</accession>
<sequence length="264" mass="30597">FSIESAVDKATEKVRFREDIVDGDKVIIDGSPKAGLDTNRGSFKDTLIGKEGRENKDSSTLKNDDDFELLDGDIITGKEDGTPLIQFSDRIHHILRKSMGLSVIVKLLGKEIRFNMLSRKLFSLRKPSQPLKLMDVENNYFLVKFRPIEDYTKALTKGLWVIFGQYLTIQPWTQNFSTIQLYPHNVVAWILLRGLSRYMYKKKLVKVIGERIGPIVRLNDNIDNTFRVQFDKITVFLNLNKPLISRIKIEDRVQWIEYESFPNV</sequence>
<name>A0A7J9CI39_GOSGO</name>
<dbReference type="Pfam" id="PF14111">
    <property type="entry name" value="DUF4283"/>
    <property type="match status" value="1"/>
</dbReference>
<keyword evidence="3" id="KW-1185">Reference proteome</keyword>